<gene>
    <name evidence="1" type="ORF">MYCIT1_LOCUS38237</name>
</gene>
<evidence type="ECO:0000313" key="2">
    <source>
        <dbReference type="Proteomes" id="UP001295794"/>
    </source>
</evidence>
<accession>A0AAD2HYW4</accession>
<name>A0AAD2HYW4_9AGAR</name>
<dbReference type="EMBL" id="CAVNYO010000480">
    <property type="protein sequence ID" value="CAK5284781.1"/>
    <property type="molecule type" value="Genomic_DNA"/>
</dbReference>
<comment type="caution">
    <text evidence="1">The sequence shown here is derived from an EMBL/GenBank/DDBJ whole genome shotgun (WGS) entry which is preliminary data.</text>
</comment>
<organism evidence="1 2">
    <name type="scientific">Mycena citricolor</name>
    <dbReference type="NCBI Taxonomy" id="2018698"/>
    <lineage>
        <taxon>Eukaryota</taxon>
        <taxon>Fungi</taxon>
        <taxon>Dikarya</taxon>
        <taxon>Basidiomycota</taxon>
        <taxon>Agaricomycotina</taxon>
        <taxon>Agaricomycetes</taxon>
        <taxon>Agaricomycetidae</taxon>
        <taxon>Agaricales</taxon>
        <taxon>Marasmiineae</taxon>
        <taxon>Mycenaceae</taxon>
        <taxon>Mycena</taxon>
    </lineage>
</organism>
<protein>
    <submittedName>
        <fullName evidence="1">Uncharacterized protein</fullName>
    </submittedName>
</protein>
<dbReference type="AlphaFoldDB" id="A0AAD2HYW4"/>
<feature type="non-terminal residue" evidence="1">
    <location>
        <position position="100"/>
    </location>
</feature>
<evidence type="ECO:0000313" key="1">
    <source>
        <dbReference type="EMBL" id="CAK5284781.1"/>
    </source>
</evidence>
<reference evidence="1" key="1">
    <citation type="submission" date="2023-11" db="EMBL/GenBank/DDBJ databases">
        <authorList>
            <person name="De Vega J J."/>
            <person name="De Vega J J."/>
        </authorList>
    </citation>
    <scope>NUCLEOTIDE SEQUENCE</scope>
</reference>
<proteinExistence type="predicted"/>
<dbReference type="Proteomes" id="UP001295794">
    <property type="component" value="Unassembled WGS sequence"/>
</dbReference>
<sequence length="100" mass="11537">MWNQSTHQGRRIYQAPFRSLLQDHRVGLVQRIEHFLRGSQSVWVPNDVRLRKTVSVLKALWTLATIPSGPRASPDSTPLVFHPLENIKWDILDLSLQSDI</sequence>
<keyword evidence="2" id="KW-1185">Reference proteome</keyword>